<organism evidence="1 2">
    <name type="scientific">Bacillus changyiensis</name>
    <dbReference type="NCBI Taxonomy" id="3004103"/>
    <lineage>
        <taxon>Bacteria</taxon>
        <taxon>Bacillati</taxon>
        <taxon>Bacillota</taxon>
        <taxon>Bacilli</taxon>
        <taxon>Bacillales</taxon>
        <taxon>Bacillaceae</taxon>
        <taxon>Bacillus</taxon>
    </lineage>
</organism>
<dbReference type="InterPro" id="IPR029032">
    <property type="entry name" value="AhpD-like"/>
</dbReference>
<dbReference type="EMBL" id="JAQKAB010000004">
    <property type="protein sequence ID" value="MDA7026523.1"/>
    <property type="molecule type" value="Genomic_DNA"/>
</dbReference>
<keyword evidence="2" id="KW-1185">Reference proteome</keyword>
<name>A0ABT4X2J7_9BACI</name>
<gene>
    <name evidence="1" type="ORF">PJ311_07820</name>
</gene>
<accession>A0ABT4X2J7</accession>
<sequence length="136" mass="15320">MTRINLTDKGDTPFQQLLGYSENLLSSWTALAEELSNDVFLAKELKEQVRRVLAQGNGCEYCKAKGKPETSNHEKTSLAMGFAEVFLAQRDRISDRQFAVLKELFSEEEIVELTAFICFTTAQQYFGALMKLPAEA</sequence>
<protein>
    <submittedName>
        <fullName evidence="1">Carboxymuconolactone decarboxylase family protein</fullName>
    </submittedName>
</protein>
<proteinExistence type="predicted"/>
<comment type="caution">
    <text evidence="1">The sequence shown here is derived from an EMBL/GenBank/DDBJ whole genome shotgun (WGS) entry which is preliminary data.</text>
</comment>
<evidence type="ECO:0000313" key="1">
    <source>
        <dbReference type="EMBL" id="MDA7026523.1"/>
    </source>
</evidence>
<dbReference type="RefSeq" id="WP_271340378.1">
    <property type="nucleotide sequence ID" value="NZ_JAQKAB010000004.1"/>
</dbReference>
<evidence type="ECO:0000313" key="2">
    <source>
        <dbReference type="Proteomes" id="UP001211894"/>
    </source>
</evidence>
<dbReference type="Gene3D" id="1.20.1290.10">
    <property type="entry name" value="AhpD-like"/>
    <property type="match status" value="1"/>
</dbReference>
<reference evidence="1 2" key="1">
    <citation type="submission" date="2023-01" db="EMBL/GenBank/DDBJ databases">
        <title>Bacillus changyiensis sp. nov., isolated from a coastal deposit.</title>
        <authorList>
            <person name="Xiao G."/>
            <person name="Lai Q."/>
            <person name="Hu Z."/>
            <person name="Shao Z."/>
        </authorList>
    </citation>
    <scope>NUCLEOTIDE SEQUENCE [LARGE SCALE GENOMIC DNA]</scope>
    <source>
        <strain evidence="1 2">CLL-7-23</strain>
    </source>
</reference>
<dbReference type="Proteomes" id="UP001211894">
    <property type="component" value="Unassembled WGS sequence"/>
</dbReference>
<dbReference type="SUPFAM" id="SSF69118">
    <property type="entry name" value="AhpD-like"/>
    <property type="match status" value="1"/>
</dbReference>